<name>A0A7W4PGN8_9PROT</name>
<comment type="caution">
    <text evidence="9">The sequence shown here is derived from an EMBL/GenBank/DDBJ whole genome shotgun (WGS) entry which is preliminary data.</text>
</comment>
<gene>
    <name evidence="8" type="primary">mntP</name>
    <name evidence="9" type="ORF">HLH34_09420</name>
</gene>
<dbReference type="GO" id="GO:0005384">
    <property type="term" value="F:manganese ion transmembrane transporter activity"/>
    <property type="evidence" value="ECO:0007669"/>
    <property type="project" value="UniProtKB-UniRule"/>
</dbReference>
<evidence type="ECO:0000256" key="6">
    <source>
        <dbReference type="ARBA" id="ARBA00023136"/>
    </source>
</evidence>
<dbReference type="EMBL" id="JABEQF010000006">
    <property type="protein sequence ID" value="MBB2190186.1"/>
    <property type="molecule type" value="Genomic_DNA"/>
</dbReference>
<dbReference type="Proteomes" id="UP000555756">
    <property type="component" value="Unassembled WGS sequence"/>
</dbReference>
<feature type="transmembrane region" description="Helical" evidence="8">
    <location>
        <begin position="72"/>
        <end position="90"/>
    </location>
</feature>
<feature type="transmembrane region" description="Helical" evidence="8">
    <location>
        <begin position="167"/>
        <end position="187"/>
    </location>
</feature>
<accession>A0A7W4PGN8</accession>
<dbReference type="InterPro" id="IPR003810">
    <property type="entry name" value="Mntp/YtaF"/>
</dbReference>
<organism evidence="9 10">
    <name type="scientific">Gluconacetobacter azotocaptans</name>
    <dbReference type="NCBI Taxonomy" id="142834"/>
    <lineage>
        <taxon>Bacteria</taxon>
        <taxon>Pseudomonadati</taxon>
        <taxon>Pseudomonadota</taxon>
        <taxon>Alphaproteobacteria</taxon>
        <taxon>Acetobacterales</taxon>
        <taxon>Acetobacteraceae</taxon>
        <taxon>Gluconacetobacter</taxon>
    </lineage>
</organism>
<keyword evidence="10" id="KW-1185">Reference proteome</keyword>
<protein>
    <recommendedName>
        <fullName evidence="8">Putative manganese efflux pump MntP</fullName>
    </recommendedName>
</protein>
<reference evidence="9 10" key="1">
    <citation type="submission" date="2020-04" db="EMBL/GenBank/DDBJ databases">
        <title>Description of novel Gluconacetobacter.</title>
        <authorList>
            <person name="Sombolestani A."/>
        </authorList>
    </citation>
    <scope>NUCLEOTIDE SEQUENCE [LARGE SCALE GENOMIC DNA]</scope>
    <source>
        <strain evidence="9 10">LMG 21311</strain>
    </source>
</reference>
<feature type="transmembrane region" description="Helical" evidence="8">
    <location>
        <begin position="134"/>
        <end position="155"/>
    </location>
</feature>
<dbReference type="PANTHER" id="PTHR35529:SF1">
    <property type="entry name" value="MANGANESE EFFLUX PUMP MNTP-RELATED"/>
    <property type="match status" value="1"/>
</dbReference>
<evidence type="ECO:0000313" key="10">
    <source>
        <dbReference type="Proteomes" id="UP000555756"/>
    </source>
</evidence>
<keyword evidence="4 8" id="KW-1133">Transmembrane helix</keyword>
<keyword evidence="1 8" id="KW-0813">Transport</keyword>
<comment type="similarity">
    <text evidence="8">Belongs to the MntP (TC 9.B.29) family.</text>
</comment>
<keyword evidence="3 8" id="KW-0812">Transmembrane</keyword>
<dbReference type="PANTHER" id="PTHR35529">
    <property type="entry name" value="MANGANESE EFFLUX PUMP MNTP-RELATED"/>
    <property type="match status" value="1"/>
</dbReference>
<dbReference type="InterPro" id="IPR022929">
    <property type="entry name" value="Put_MntP"/>
</dbReference>
<dbReference type="AlphaFoldDB" id="A0A7W4PGN8"/>
<keyword evidence="5 8" id="KW-0406">Ion transport</keyword>
<evidence type="ECO:0000313" key="9">
    <source>
        <dbReference type="EMBL" id="MBB2190186.1"/>
    </source>
</evidence>
<keyword evidence="6 8" id="KW-0472">Membrane</keyword>
<feature type="transmembrane region" description="Helical" evidence="8">
    <location>
        <begin position="36"/>
        <end position="60"/>
    </location>
</feature>
<dbReference type="RefSeq" id="WP_183119599.1">
    <property type="nucleotide sequence ID" value="NZ_JABEQF010000006.1"/>
</dbReference>
<keyword evidence="2 8" id="KW-1003">Cell membrane</keyword>
<evidence type="ECO:0000256" key="1">
    <source>
        <dbReference type="ARBA" id="ARBA00022448"/>
    </source>
</evidence>
<evidence type="ECO:0000256" key="3">
    <source>
        <dbReference type="ARBA" id="ARBA00022692"/>
    </source>
</evidence>
<evidence type="ECO:0000256" key="2">
    <source>
        <dbReference type="ARBA" id="ARBA00022475"/>
    </source>
</evidence>
<sequence>MTGVITLGALGAGLSVDAFAAAVGKGAATRRSAWIHALRVGAVFGVFEAITPAIGWSIGLALSNRIAAVDHWIAFFLLLGVGVHMIHAAMTNEASQDASPDKTHTPLRLAATALATSIDATAVGVSLAVMQVNIVTACLVIGGVTTVVATLGVMLGRHASAYIGRYAEILGGVALIVVGASILYQHLTA</sequence>
<dbReference type="HAMAP" id="MF_01521">
    <property type="entry name" value="MntP_pump"/>
    <property type="match status" value="1"/>
</dbReference>
<comment type="subcellular location">
    <subcellularLocation>
        <location evidence="8">Cell membrane</location>
        <topology evidence="8">Multi-pass membrane protein</topology>
    </subcellularLocation>
</comment>
<evidence type="ECO:0000256" key="5">
    <source>
        <dbReference type="ARBA" id="ARBA00023065"/>
    </source>
</evidence>
<keyword evidence="7 8" id="KW-0464">Manganese</keyword>
<evidence type="ECO:0000256" key="4">
    <source>
        <dbReference type="ARBA" id="ARBA00022989"/>
    </source>
</evidence>
<dbReference type="GO" id="GO:0005886">
    <property type="term" value="C:plasma membrane"/>
    <property type="evidence" value="ECO:0007669"/>
    <property type="project" value="UniProtKB-SubCell"/>
</dbReference>
<evidence type="ECO:0000256" key="7">
    <source>
        <dbReference type="ARBA" id="ARBA00023211"/>
    </source>
</evidence>
<dbReference type="Pfam" id="PF02659">
    <property type="entry name" value="Mntp"/>
    <property type="match status" value="1"/>
</dbReference>
<comment type="caution">
    <text evidence="8">Lacks conserved residue(s) required for the propagation of feature annotation.</text>
</comment>
<proteinExistence type="inferred from homology"/>
<evidence type="ECO:0000256" key="8">
    <source>
        <dbReference type="HAMAP-Rule" id="MF_01521"/>
    </source>
</evidence>
<comment type="function">
    <text evidence="8">Probably functions as a manganese efflux pump.</text>
</comment>